<keyword evidence="1" id="KW-1133">Transmembrane helix</keyword>
<evidence type="ECO:0000313" key="4">
    <source>
        <dbReference type="Proteomes" id="UP001147747"/>
    </source>
</evidence>
<evidence type="ECO:0000259" key="2">
    <source>
        <dbReference type="PROSITE" id="PS51767"/>
    </source>
</evidence>
<name>A0A9X0BBA7_9EURO</name>
<dbReference type="Gene3D" id="2.40.70.10">
    <property type="entry name" value="Acid Proteases"/>
    <property type="match status" value="2"/>
</dbReference>
<comment type="caution">
    <text evidence="3">The sequence shown here is derived from an EMBL/GenBank/DDBJ whole genome shotgun (WGS) entry which is preliminary data.</text>
</comment>
<dbReference type="RefSeq" id="XP_056490604.1">
    <property type="nucleotide sequence ID" value="XM_056627870.1"/>
</dbReference>
<dbReference type="GeneID" id="81366850"/>
<dbReference type="InterPro" id="IPR021109">
    <property type="entry name" value="Peptidase_aspartic_dom_sf"/>
</dbReference>
<evidence type="ECO:0000256" key="1">
    <source>
        <dbReference type="SAM" id="Phobius"/>
    </source>
</evidence>
<dbReference type="Pfam" id="PF00026">
    <property type="entry name" value="Asp"/>
    <property type="match status" value="1"/>
</dbReference>
<dbReference type="InterPro" id="IPR033121">
    <property type="entry name" value="PEPTIDASE_A1"/>
</dbReference>
<gene>
    <name evidence="3" type="ORF">N7509_003233</name>
</gene>
<dbReference type="PROSITE" id="PS51767">
    <property type="entry name" value="PEPTIDASE_A1"/>
    <property type="match status" value="1"/>
</dbReference>
<feature type="transmembrane region" description="Helical" evidence="1">
    <location>
        <begin position="232"/>
        <end position="254"/>
    </location>
</feature>
<keyword evidence="1" id="KW-0812">Transmembrane</keyword>
<evidence type="ECO:0000313" key="3">
    <source>
        <dbReference type="EMBL" id="KAJ5403362.1"/>
    </source>
</evidence>
<dbReference type="Proteomes" id="UP001147747">
    <property type="component" value="Unassembled WGS sequence"/>
</dbReference>
<dbReference type="SUPFAM" id="SSF50630">
    <property type="entry name" value="Acid proteases"/>
    <property type="match status" value="1"/>
</dbReference>
<reference evidence="3" key="2">
    <citation type="journal article" date="2023" name="IMA Fungus">
        <title>Comparative genomic study of the Penicillium genus elucidates a diverse pangenome and 15 lateral gene transfer events.</title>
        <authorList>
            <person name="Petersen C."/>
            <person name="Sorensen T."/>
            <person name="Nielsen M.R."/>
            <person name="Sondergaard T.E."/>
            <person name="Sorensen J.L."/>
            <person name="Fitzpatrick D.A."/>
            <person name="Frisvad J.C."/>
            <person name="Nielsen K.L."/>
        </authorList>
    </citation>
    <scope>NUCLEOTIDE SEQUENCE</scope>
    <source>
        <strain evidence="3">IBT 29677</strain>
    </source>
</reference>
<dbReference type="AlphaFoldDB" id="A0A9X0BBA7"/>
<reference evidence="3" key="1">
    <citation type="submission" date="2022-12" db="EMBL/GenBank/DDBJ databases">
        <authorList>
            <person name="Petersen C."/>
        </authorList>
    </citation>
    <scope>NUCLEOTIDE SEQUENCE</scope>
    <source>
        <strain evidence="3">IBT 29677</strain>
    </source>
</reference>
<sequence>MHLGYGNKSSTSLTQALANAGAINSPAFSLWSDNILFGGVDRSKYNGTLQTSPIIDVSHLSKAFRINMDGLSINGSSQASDTFPLDAHIDTSWFVTYVPKSSAREQPSDSGSVNLNFEFYLHNFIAYDKNVTILDDDPSPHATFDDIGDTCWLTIWESRPENKELSGERGIILGTNSMSLIYSVFDLQNDEVSLAKRNWDDLPSDIIEITKDGVPGAKSNGTNKTGAKKNGATSACVGGGLGIIVFVAATMLTMSF</sequence>
<keyword evidence="4" id="KW-1185">Reference proteome</keyword>
<proteinExistence type="predicted"/>
<organism evidence="3 4">
    <name type="scientific">Penicillium cosmopolitanum</name>
    <dbReference type="NCBI Taxonomy" id="1131564"/>
    <lineage>
        <taxon>Eukaryota</taxon>
        <taxon>Fungi</taxon>
        <taxon>Dikarya</taxon>
        <taxon>Ascomycota</taxon>
        <taxon>Pezizomycotina</taxon>
        <taxon>Eurotiomycetes</taxon>
        <taxon>Eurotiomycetidae</taxon>
        <taxon>Eurotiales</taxon>
        <taxon>Aspergillaceae</taxon>
        <taxon>Penicillium</taxon>
    </lineage>
</organism>
<keyword evidence="1" id="KW-0472">Membrane</keyword>
<feature type="domain" description="Peptidase A1" evidence="2">
    <location>
        <begin position="1"/>
        <end position="195"/>
    </location>
</feature>
<protein>
    <submittedName>
        <fullName evidence="3">Peptidase aspartic catalytic</fullName>
    </submittedName>
</protein>
<dbReference type="EMBL" id="JAPZBU010000005">
    <property type="protein sequence ID" value="KAJ5403362.1"/>
    <property type="molecule type" value="Genomic_DNA"/>
</dbReference>
<accession>A0A9X0BBA7</accession>
<dbReference type="OrthoDB" id="771136at2759"/>